<feature type="signal peptide" evidence="2">
    <location>
        <begin position="1"/>
        <end position="17"/>
    </location>
</feature>
<accession>A0AAD6I6C0</accession>
<comment type="caution">
    <text evidence="3">The sequence shown here is derived from an EMBL/GenBank/DDBJ whole genome shotgun (WGS) entry which is preliminary data.</text>
</comment>
<reference evidence="3" key="2">
    <citation type="submission" date="2023-01" db="EMBL/GenBank/DDBJ databases">
        <authorList>
            <person name="Petersen C."/>
        </authorList>
    </citation>
    <scope>NUCLEOTIDE SEQUENCE</scope>
    <source>
        <strain evidence="3">IBT 15450</strain>
    </source>
</reference>
<keyword evidence="2" id="KW-0732">Signal</keyword>
<feature type="region of interest" description="Disordered" evidence="1">
    <location>
        <begin position="31"/>
        <end position="67"/>
    </location>
</feature>
<proteinExistence type="predicted"/>
<evidence type="ECO:0000256" key="2">
    <source>
        <dbReference type="SAM" id="SignalP"/>
    </source>
</evidence>
<feature type="compositionally biased region" description="Polar residues" evidence="1">
    <location>
        <begin position="31"/>
        <end position="42"/>
    </location>
</feature>
<gene>
    <name evidence="3" type="ORF">N7460_008718</name>
</gene>
<sequence>MRLLGLLAISFFGTALALPAENPDISDATVPTSTSISWSSTFPTPREPVPVDVEPRPTVSSEASTQT</sequence>
<evidence type="ECO:0000256" key="1">
    <source>
        <dbReference type="SAM" id="MobiDB-lite"/>
    </source>
</evidence>
<name>A0AAD6I6C0_PENCN</name>
<evidence type="ECO:0000313" key="3">
    <source>
        <dbReference type="EMBL" id="KAJ6034543.1"/>
    </source>
</evidence>
<keyword evidence="4" id="KW-1185">Reference proteome</keyword>
<dbReference type="AlphaFoldDB" id="A0AAD6I6C0"/>
<protein>
    <submittedName>
        <fullName evidence="3">Uncharacterized protein</fullName>
    </submittedName>
</protein>
<organism evidence="3 4">
    <name type="scientific">Penicillium canescens</name>
    <dbReference type="NCBI Taxonomy" id="5083"/>
    <lineage>
        <taxon>Eukaryota</taxon>
        <taxon>Fungi</taxon>
        <taxon>Dikarya</taxon>
        <taxon>Ascomycota</taxon>
        <taxon>Pezizomycotina</taxon>
        <taxon>Eurotiomycetes</taxon>
        <taxon>Eurotiomycetidae</taxon>
        <taxon>Eurotiales</taxon>
        <taxon>Aspergillaceae</taxon>
        <taxon>Penicillium</taxon>
    </lineage>
</organism>
<feature type="chain" id="PRO_5042031822" evidence="2">
    <location>
        <begin position="18"/>
        <end position="67"/>
    </location>
</feature>
<feature type="compositionally biased region" description="Low complexity" evidence="1">
    <location>
        <begin position="50"/>
        <end position="59"/>
    </location>
</feature>
<reference evidence="3" key="1">
    <citation type="journal article" date="2023" name="IMA Fungus">
        <title>Comparative genomic study of the Penicillium genus elucidates a diverse pangenome and 15 lateral gene transfer events.</title>
        <authorList>
            <person name="Petersen C."/>
            <person name="Sorensen T."/>
            <person name="Nielsen M.R."/>
            <person name="Sondergaard T.E."/>
            <person name="Sorensen J.L."/>
            <person name="Fitzpatrick D.A."/>
            <person name="Frisvad J.C."/>
            <person name="Nielsen K.L."/>
        </authorList>
    </citation>
    <scope>NUCLEOTIDE SEQUENCE</scope>
    <source>
        <strain evidence="3">IBT 15450</strain>
    </source>
</reference>
<dbReference type="EMBL" id="JAQJZL010000010">
    <property type="protein sequence ID" value="KAJ6034543.1"/>
    <property type="molecule type" value="Genomic_DNA"/>
</dbReference>
<evidence type="ECO:0000313" key="4">
    <source>
        <dbReference type="Proteomes" id="UP001219568"/>
    </source>
</evidence>
<dbReference type="Proteomes" id="UP001219568">
    <property type="component" value="Unassembled WGS sequence"/>
</dbReference>